<dbReference type="PANTHER" id="PTHR12861:SF3">
    <property type="entry name" value="TRANSLOCON-ASSOCIATED PROTEIN SUBUNIT BETA"/>
    <property type="match status" value="1"/>
</dbReference>
<evidence type="ECO:0000256" key="1">
    <source>
        <dbReference type="SAM" id="SignalP"/>
    </source>
</evidence>
<name>C1BQV1_CALRO</name>
<proteinExistence type="evidence at transcript level"/>
<keyword evidence="1" id="KW-0732">Signal</keyword>
<dbReference type="AlphaFoldDB" id="C1BQV1"/>
<dbReference type="GO" id="GO:0005783">
    <property type="term" value="C:endoplasmic reticulum"/>
    <property type="evidence" value="ECO:0007669"/>
    <property type="project" value="TreeGrafter"/>
</dbReference>
<accession>C1BQV1</accession>
<dbReference type="PANTHER" id="PTHR12861">
    <property type="entry name" value="TRANSLOCON-ASSOCIATED PROTEIN, BETA SUBUNIT PRECURSOR TRAP-BETA SIGNAL SEQUENCE RECEPTOR BETA SUBUNIT"/>
    <property type="match status" value="1"/>
</dbReference>
<feature type="chain" id="PRO_5002907546" evidence="1">
    <location>
        <begin position="21"/>
        <end position="192"/>
    </location>
</feature>
<organism evidence="2">
    <name type="scientific">Caligus rogercresseyi</name>
    <name type="common">Sea louse</name>
    <dbReference type="NCBI Taxonomy" id="217165"/>
    <lineage>
        <taxon>Eukaryota</taxon>
        <taxon>Metazoa</taxon>
        <taxon>Ecdysozoa</taxon>
        <taxon>Arthropoda</taxon>
        <taxon>Crustacea</taxon>
        <taxon>Multicrustacea</taxon>
        <taxon>Hexanauplia</taxon>
        <taxon>Copepoda</taxon>
        <taxon>Siphonostomatoida</taxon>
        <taxon>Caligidae</taxon>
        <taxon>Caligus</taxon>
    </lineage>
</organism>
<gene>
    <name evidence="2" type="primary">SSRB</name>
</gene>
<dbReference type="Pfam" id="PF05753">
    <property type="entry name" value="TRAP_beta"/>
    <property type="match status" value="1"/>
</dbReference>
<sequence length="192" mass="21065">MQLLLCSLAVLGLFVSSSSSEGSVDPSPNSKVAQLLLSKQVQNKYLVEGMDIVVKYGIYNIGDLPAVDVSVSEMGFPDDSFDVVSGQTSFKLDRIPPHSNNTHTLVVRPKKFGYFNFTSQRSSTAFLRRPTTLFKWGCPQTLDTESSFHSKTTTSSSLLIFWTGSRLQSSLSRPWPFPSCSGTPASPNMRAL</sequence>
<reference evidence="2" key="1">
    <citation type="submission" date="2009-03" db="EMBL/GenBank/DDBJ databases">
        <title>Caligus rogercresseyi ESTs and full-length cDNAs.</title>
        <authorList>
            <person name="Yasuike M."/>
            <person name="von Schalburg K."/>
            <person name="Cooper G."/>
            <person name="Leong J."/>
            <person name="Jones S.R.M."/>
            <person name="Koop B.F."/>
        </authorList>
    </citation>
    <scope>NUCLEOTIDE SEQUENCE</scope>
    <source>
        <tissue evidence="2">Whole body</tissue>
    </source>
</reference>
<dbReference type="EMBL" id="BT076980">
    <property type="protein sequence ID" value="ACO11404.1"/>
    <property type="molecule type" value="mRNA"/>
</dbReference>
<evidence type="ECO:0000313" key="2">
    <source>
        <dbReference type="EMBL" id="ACO11404.1"/>
    </source>
</evidence>
<feature type="signal peptide" evidence="1">
    <location>
        <begin position="1"/>
        <end position="20"/>
    </location>
</feature>
<protein>
    <submittedName>
        <fullName evidence="2">Translocon-associated protein subunit beta</fullName>
    </submittedName>
</protein>